<reference evidence="1" key="1">
    <citation type="journal article" date="2020" name="Stud. Mycol.">
        <title>101 Dothideomycetes genomes: a test case for predicting lifestyles and emergence of pathogens.</title>
        <authorList>
            <person name="Haridas S."/>
            <person name="Albert R."/>
            <person name="Binder M."/>
            <person name="Bloem J."/>
            <person name="Labutti K."/>
            <person name="Salamov A."/>
            <person name="Andreopoulos B."/>
            <person name="Baker S."/>
            <person name="Barry K."/>
            <person name="Bills G."/>
            <person name="Bluhm B."/>
            <person name="Cannon C."/>
            <person name="Castanera R."/>
            <person name="Culley D."/>
            <person name="Daum C."/>
            <person name="Ezra D."/>
            <person name="Gonzalez J."/>
            <person name="Henrissat B."/>
            <person name="Kuo A."/>
            <person name="Liang C."/>
            <person name="Lipzen A."/>
            <person name="Lutzoni F."/>
            <person name="Magnuson J."/>
            <person name="Mondo S."/>
            <person name="Nolan M."/>
            <person name="Ohm R."/>
            <person name="Pangilinan J."/>
            <person name="Park H.-J."/>
            <person name="Ramirez L."/>
            <person name="Alfaro M."/>
            <person name="Sun H."/>
            <person name="Tritt A."/>
            <person name="Yoshinaga Y."/>
            <person name="Zwiers L.-H."/>
            <person name="Turgeon B."/>
            <person name="Goodwin S."/>
            <person name="Spatafora J."/>
            <person name="Crous P."/>
            <person name="Grigoriev I."/>
        </authorList>
    </citation>
    <scope>NUCLEOTIDE SEQUENCE</scope>
    <source>
        <strain evidence="1">CBS 113818</strain>
    </source>
</reference>
<accession>A0A6A6ZYD5</accession>
<evidence type="ECO:0000313" key="1">
    <source>
        <dbReference type="EMBL" id="KAF2826072.1"/>
    </source>
</evidence>
<protein>
    <submittedName>
        <fullName evidence="1">Uncharacterized protein</fullName>
    </submittedName>
</protein>
<name>A0A6A6ZYD5_9PLEO</name>
<dbReference type="AlphaFoldDB" id="A0A6A6ZYD5"/>
<dbReference type="Proteomes" id="UP000799424">
    <property type="component" value="Unassembled WGS sequence"/>
</dbReference>
<sequence>MLLVALLLLALLLTLLLALLLLLLFLLHDEVADVAALAEEGLQLYRLQVALLLLLLPLVQQPRNASCAGPSASMGSLWAAGWPTSPGESRGRSSYKTSSSCCCSAGMGCCILRWWSRP</sequence>
<proteinExistence type="predicted"/>
<keyword evidence="2" id="KW-1185">Reference proteome</keyword>
<organism evidence="1 2">
    <name type="scientific">Ophiobolus disseminans</name>
    <dbReference type="NCBI Taxonomy" id="1469910"/>
    <lineage>
        <taxon>Eukaryota</taxon>
        <taxon>Fungi</taxon>
        <taxon>Dikarya</taxon>
        <taxon>Ascomycota</taxon>
        <taxon>Pezizomycotina</taxon>
        <taxon>Dothideomycetes</taxon>
        <taxon>Pleosporomycetidae</taxon>
        <taxon>Pleosporales</taxon>
        <taxon>Pleosporineae</taxon>
        <taxon>Phaeosphaeriaceae</taxon>
        <taxon>Ophiobolus</taxon>
    </lineage>
</organism>
<dbReference type="EMBL" id="MU006227">
    <property type="protein sequence ID" value="KAF2826072.1"/>
    <property type="molecule type" value="Genomic_DNA"/>
</dbReference>
<gene>
    <name evidence="1" type="ORF">CC86DRAFT_38859</name>
</gene>
<evidence type="ECO:0000313" key="2">
    <source>
        <dbReference type="Proteomes" id="UP000799424"/>
    </source>
</evidence>